<sequence length="93" mass="10512">MVCLGFIIPVYLNYPYLPHPSHDQVRESGKQATWVLSHSFLYRSSHPDGISRPVSGGISPPQPRDVICHFHVHGKYQLWWKSVLSDVGSITEA</sequence>
<organism evidence="1 2">
    <name type="scientific">Araneus ventricosus</name>
    <name type="common">Orbweaver spider</name>
    <name type="synonym">Epeira ventricosa</name>
    <dbReference type="NCBI Taxonomy" id="182803"/>
    <lineage>
        <taxon>Eukaryota</taxon>
        <taxon>Metazoa</taxon>
        <taxon>Ecdysozoa</taxon>
        <taxon>Arthropoda</taxon>
        <taxon>Chelicerata</taxon>
        <taxon>Arachnida</taxon>
        <taxon>Araneae</taxon>
        <taxon>Araneomorphae</taxon>
        <taxon>Entelegynae</taxon>
        <taxon>Araneoidea</taxon>
        <taxon>Araneidae</taxon>
        <taxon>Araneus</taxon>
    </lineage>
</organism>
<accession>A0A4Y2NAS1</accession>
<reference evidence="1 2" key="1">
    <citation type="journal article" date="2019" name="Sci. Rep.">
        <title>Orb-weaving spider Araneus ventricosus genome elucidates the spidroin gene catalogue.</title>
        <authorList>
            <person name="Kono N."/>
            <person name="Nakamura H."/>
            <person name="Ohtoshi R."/>
            <person name="Moran D.A.P."/>
            <person name="Shinohara A."/>
            <person name="Yoshida Y."/>
            <person name="Fujiwara M."/>
            <person name="Mori M."/>
            <person name="Tomita M."/>
            <person name="Arakawa K."/>
        </authorList>
    </citation>
    <scope>NUCLEOTIDE SEQUENCE [LARGE SCALE GENOMIC DNA]</scope>
</reference>
<name>A0A4Y2NAS1_ARAVE</name>
<dbReference type="AlphaFoldDB" id="A0A4Y2NAS1"/>
<protein>
    <submittedName>
        <fullName evidence="1">Uncharacterized protein</fullName>
    </submittedName>
</protein>
<evidence type="ECO:0000313" key="1">
    <source>
        <dbReference type="EMBL" id="GBN35237.1"/>
    </source>
</evidence>
<keyword evidence="2" id="KW-1185">Reference proteome</keyword>
<dbReference type="EMBL" id="BGPR01008668">
    <property type="protein sequence ID" value="GBN35237.1"/>
    <property type="molecule type" value="Genomic_DNA"/>
</dbReference>
<comment type="caution">
    <text evidence="1">The sequence shown here is derived from an EMBL/GenBank/DDBJ whole genome shotgun (WGS) entry which is preliminary data.</text>
</comment>
<proteinExistence type="predicted"/>
<dbReference type="Proteomes" id="UP000499080">
    <property type="component" value="Unassembled WGS sequence"/>
</dbReference>
<gene>
    <name evidence="1" type="ORF">AVEN_180085_1</name>
</gene>
<evidence type="ECO:0000313" key="2">
    <source>
        <dbReference type="Proteomes" id="UP000499080"/>
    </source>
</evidence>